<dbReference type="PANTHER" id="PTHR22715">
    <property type="entry name" value="TRANSFORMING GROWTH FACTOR BETA REGULATED GENE 1"/>
    <property type="match status" value="1"/>
</dbReference>
<dbReference type="Pfam" id="PF05965">
    <property type="entry name" value="FYRC"/>
    <property type="match status" value="1"/>
</dbReference>
<evidence type="ECO:0000313" key="7">
    <source>
        <dbReference type="Proteomes" id="UP000247702"/>
    </source>
</evidence>
<dbReference type="AlphaFoldDB" id="A0A2Z6Q6D8"/>
<feature type="compositionally biased region" description="Polar residues" evidence="4">
    <location>
        <begin position="116"/>
        <end position="125"/>
    </location>
</feature>
<evidence type="ECO:0000259" key="5">
    <source>
        <dbReference type="Pfam" id="PF14612"/>
    </source>
</evidence>
<feature type="compositionally biased region" description="Basic residues" evidence="4">
    <location>
        <begin position="142"/>
        <end position="152"/>
    </location>
</feature>
<name>A0A2Z6Q6D8_9GLOM</name>
<reference evidence="6 7" key="1">
    <citation type="submission" date="2017-11" db="EMBL/GenBank/DDBJ databases">
        <title>The genome of Rhizophagus clarus HR1 reveals common genetic basis of auxotrophy among arbuscular mycorrhizal fungi.</title>
        <authorList>
            <person name="Kobayashi Y."/>
        </authorList>
    </citation>
    <scope>NUCLEOTIDE SEQUENCE [LARGE SCALE GENOMIC DNA]</scope>
    <source>
        <strain evidence="6 7">HR1</strain>
    </source>
</reference>
<dbReference type="PANTHER" id="PTHR22715:SF0">
    <property type="entry name" value="TRANSFORMING GROWTH FACTOR BETA REGULATOR 1"/>
    <property type="match status" value="1"/>
</dbReference>
<dbReference type="STRING" id="94130.A0A2Z6Q6D8"/>
<comment type="subcellular location">
    <subcellularLocation>
        <location evidence="1">Nucleus</location>
    </subcellularLocation>
</comment>
<dbReference type="InterPro" id="IPR032742">
    <property type="entry name" value="Iec3_N"/>
</dbReference>
<evidence type="ECO:0000313" key="6">
    <source>
        <dbReference type="EMBL" id="GBB83882.1"/>
    </source>
</evidence>
<dbReference type="Pfam" id="PF14612">
    <property type="entry name" value="Ino80_Iec3"/>
    <property type="match status" value="1"/>
</dbReference>
<gene>
    <name evidence="6" type="ORF">RclHR1_10550002</name>
</gene>
<keyword evidence="2" id="KW-0539">Nucleus</keyword>
<dbReference type="PROSITE" id="PS51542">
    <property type="entry name" value="FYRN"/>
    <property type="match status" value="1"/>
</dbReference>
<feature type="domain" description="INO80 complex subunit 3 N-terminal" evidence="5">
    <location>
        <begin position="5"/>
        <end position="60"/>
    </location>
</feature>
<feature type="region of interest" description="Disordered" evidence="4">
    <location>
        <begin position="59"/>
        <end position="177"/>
    </location>
</feature>
<dbReference type="Pfam" id="PF05964">
    <property type="entry name" value="FYRN"/>
    <property type="match status" value="1"/>
</dbReference>
<accession>A0A2Z6Q6D8</accession>
<dbReference type="GO" id="GO:0051726">
    <property type="term" value="P:regulation of cell cycle"/>
    <property type="evidence" value="ECO:0007669"/>
    <property type="project" value="TreeGrafter"/>
</dbReference>
<dbReference type="InterPro" id="IPR040092">
    <property type="entry name" value="TBRG1"/>
</dbReference>
<feature type="compositionally biased region" description="Low complexity" evidence="4">
    <location>
        <begin position="59"/>
        <end position="70"/>
    </location>
</feature>
<comment type="caution">
    <text evidence="6">The sequence shown here is derived from an EMBL/GenBank/DDBJ whole genome shotgun (WGS) entry which is preliminary data.</text>
</comment>
<proteinExistence type="predicted"/>
<evidence type="ECO:0000256" key="1">
    <source>
        <dbReference type="ARBA" id="ARBA00004123"/>
    </source>
</evidence>
<evidence type="ECO:0000256" key="4">
    <source>
        <dbReference type="SAM" id="MobiDB-lite"/>
    </source>
</evidence>
<evidence type="ECO:0000256" key="3">
    <source>
        <dbReference type="SAM" id="Coils"/>
    </source>
</evidence>
<dbReference type="GO" id="GO:0031011">
    <property type="term" value="C:Ino80 complex"/>
    <property type="evidence" value="ECO:0007669"/>
    <property type="project" value="InterPro"/>
</dbReference>
<organism evidence="6 7">
    <name type="scientific">Rhizophagus clarus</name>
    <dbReference type="NCBI Taxonomy" id="94130"/>
    <lineage>
        <taxon>Eukaryota</taxon>
        <taxon>Fungi</taxon>
        <taxon>Fungi incertae sedis</taxon>
        <taxon>Mucoromycota</taxon>
        <taxon>Glomeromycotina</taxon>
        <taxon>Glomeromycetes</taxon>
        <taxon>Glomerales</taxon>
        <taxon>Glomeraceae</taxon>
        <taxon>Rhizophagus</taxon>
    </lineage>
</organism>
<keyword evidence="3" id="KW-0175">Coiled coil</keyword>
<sequence length="366" mass="41516">MADSRSFKEKYYRLREKYEALNKQRDDLKQSLEITKHKARKLKEENNHLLDLMMDMNPSLVDDVSSNSSSEDMILSDASSDEDDASIAVMSRYEPPKTTREYRRKVSPPSSRKSHTSPQAPSSNKPGKRKADDGGADEIPQKRRRKPPGVKKKRDDRTDAKRIEPLPMNPDGTLKLPVTIGKGTNEVTIYRIGEIVWDREAYHTNRYIFPVGFMSKKQYLSAVDVTRRTTYTSEILDGGDTPIFQVTAEDQPGRKFVASSSSGVWKKILDEINVQGVPSKTHASGPEMLGLSHLGITKYIQELPGAEKCTKYVMQRWIDDDQPMQIQPPIKHEPTEEDDEDDNRSAVTNGHAHFIEHQIKQETGSS</sequence>
<feature type="region of interest" description="Disordered" evidence="4">
    <location>
        <begin position="321"/>
        <end position="350"/>
    </location>
</feature>
<dbReference type="SMART" id="SM00541">
    <property type="entry name" value="FYRN"/>
    <property type="match status" value="1"/>
</dbReference>
<dbReference type="InterPro" id="IPR003889">
    <property type="entry name" value="FYrich_C"/>
</dbReference>
<dbReference type="PROSITE" id="PS51543">
    <property type="entry name" value="FYRC"/>
    <property type="match status" value="1"/>
</dbReference>
<dbReference type="InterPro" id="IPR003888">
    <property type="entry name" value="FYrich_N"/>
</dbReference>
<evidence type="ECO:0000256" key="2">
    <source>
        <dbReference type="ARBA" id="ARBA00023242"/>
    </source>
</evidence>
<keyword evidence="7" id="KW-1185">Reference proteome</keyword>
<feature type="coiled-coil region" evidence="3">
    <location>
        <begin position="11"/>
        <end position="52"/>
    </location>
</feature>
<feature type="compositionally biased region" description="Basic and acidic residues" evidence="4">
    <location>
        <begin position="153"/>
        <end position="164"/>
    </location>
</feature>
<dbReference type="Proteomes" id="UP000247702">
    <property type="component" value="Unassembled WGS sequence"/>
</dbReference>
<dbReference type="EMBL" id="BEXD01000064">
    <property type="protein sequence ID" value="GBB83882.1"/>
    <property type="molecule type" value="Genomic_DNA"/>
</dbReference>
<dbReference type="Gene3D" id="3.30.160.360">
    <property type="match status" value="1"/>
</dbReference>
<dbReference type="SMART" id="SM00542">
    <property type="entry name" value="FYRC"/>
    <property type="match status" value="1"/>
</dbReference>
<protein>
    <recommendedName>
        <fullName evidence="5">INO80 complex subunit 3 N-terminal domain-containing protein</fullName>
    </recommendedName>
</protein>
<dbReference type="GO" id="GO:0006338">
    <property type="term" value="P:chromatin remodeling"/>
    <property type="evidence" value="ECO:0007669"/>
    <property type="project" value="InterPro"/>
</dbReference>